<name>A0AAV9PD06_9PEZI</name>
<evidence type="ECO:0000256" key="2">
    <source>
        <dbReference type="PROSITE-ProRule" id="PRU00023"/>
    </source>
</evidence>
<dbReference type="SUPFAM" id="SSF48403">
    <property type="entry name" value="Ankyrin repeat"/>
    <property type="match status" value="1"/>
</dbReference>
<dbReference type="SUPFAM" id="SSF51695">
    <property type="entry name" value="PLC-like phosphodiesterases"/>
    <property type="match status" value="1"/>
</dbReference>
<dbReference type="EC" id="3.1.4.46" evidence="5"/>
<dbReference type="InterPro" id="IPR036770">
    <property type="entry name" value="Ankyrin_rpt-contain_sf"/>
</dbReference>
<keyword evidence="6" id="KW-1185">Reference proteome</keyword>
<dbReference type="PANTHER" id="PTHR22958:SF1">
    <property type="entry name" value="GLYCEROPHOSPHOCHOLINE PHOSPHODIESTERASE GPCPD1"/>
    <property type="match status" value="1"/>
</dbReference>
<keyword evidence="2" id="KW-0040">ANK repeat</keyword>
<feature type="compositionally biased region" description="Polar residues" evidence="3">
    <location>
        <begin position="401"/>
        <end position="419"/>
    </location>
</feature>
<evidence type="ECO:0000256" key="1">
    <source>
        <dbReference type="ARBA" id="ARBA00022801"/>
    </source>
</evidence>
<evidence type="ECO:0000313" key="5">
    <source>
        <dbReference type="EMBL" id="KAK5169839.1"/>
    </source>
</evidence>
<dbReference type="GeneID" id="89927158"/>
<dbReference type="RefSeq" id="XP_064659185.1">
    <property type="nucleotide sequence ID" value="XM_064803060.1"/>
</dbReference>
<evidence type="ECO:0000313" key="6">
    <source>
        <dbReference type="Proteomes" id="UP001337655"/>
    </source>
</evidence>
<dbReference type="PROSITE" id="PS50088">
    <property type="entry name" value="ANK_REPEAT"/>
    <property type="match status" value="1"/>
</dbReference>
<accession>A0AAV9PD06</accession>
<dbReference type="Proteomes" id="UP001337655">
    <property type="component" value="Unassembled WGS sequence"/>
</dbReference>
<dbReference type="SMART" id="SM00248">
    <property type="entry name" value="ANK"/>
    <property type="match status" value="3"/>
</dbReference>
<dbReference type="InterPro" id="IPR002110">
    <property type="entry name" value="Ankyrin_rpt"/>
</dbReference>
<dbReference type="Pfam" id="PF03009">
    <property type="entry name" value="GDPD"/>
    <property type="match status" value="1"/>
</dbReference>
<dbReference type="AlphaFoldDB" id="A0AAV9PD06"/>
<evidence type="ECO:0000256" key="3">
    <source>
        <dbReference type="SAM" id="MobiDB-lite"/>
    </source>
</evidence>
<gene>
    <name evidence="5" type="primary">GDE1_1</name>
    <name evidence="5" type="ORF">LTR77_005817</name>
</gene>
<dbReference type="GO" id="GO:0046475">
    <property type="term" value="P:glycerophospholipid catabolic process"/>
    <property type="evidence" value="ECO:0007669"/>
    <property type="project" value="TreeGrafter"/>
</dbReference>
<dbReference type="PROSITE" id="PS50297">
    <property type="entry name" value="ANK_REP_REGION"/>
    <property type="match status" value="1"/>
</dbReference>
<dbReference type="PANTHER" id="PTHR22958">
    <property type="entry name" value="GLYCEROPHOSPHORYL DIESTER PHOSPHODIESTERASE"/>
    <property type="match status" value="1"/>
</dbReference>
<dbReference type="GO" id="GO:0047389">
    <property type="term" value="F:glycerophosphocholine phosphodiesterase activity"/>
    <property type="evidence" value="ECO:0007669"/>
    <property type="project" value="TreeGrafter"/>
</dbReference>
<keyword evidence="1 5" id="KW-0378">Hydrolase</keyword>
<dbReference type="InterPro" id="IPR051578">
    <property type="entry name" value="GDPD"/>
</dbReference>
<feature type="region of interest" description="Disordered" evidence="3">
    <location>
        <begin position="401"/>
        <end position="421"/>
    </location>
</feature>
<dbReference type="PROSITE" id="PS51704">
    <property type="entry name" value="GP_PDE"/>
    <property type="match status" value="1"/>
</dbReference>
<dbReference type="InterPro" id="IPR017946">
    <property type="entry name" value="PLC-like_Pdiesterase_TIM-brl"/>
</dbReference>
<dbReference type="Gene3D" id="1.25.40.20">
    <property type="entry name" value="Ankyrin repeat-containing domain"/>
    <property type="match status" value="1"/>
</dbReference>
<dbReference type="InterPro" id="IPR057506">
    <property type="entry name" value="C2_GPCPD1"/>
</dbReference>
<comment type="caution">
    <text evidence="5">The sequence shown here is derived from an EMBL/GenBank/DDBJ whole genome shotgun (WGS) entry which is preliminary data.</text>
</comment>
<organism evidence="5 6">
    <name type="scientific">Saxophila tyrrhenica</name>
    <dbReference type="NCBI Taxonomy" id="1690608"/>
    <lineage>
        <taxon>Eukaryota</taxon>
        <taxon>Fungi</taxon>
        <taxon>Dikarya</taxon>
        <taxon>Ascomycota</taxon>
        <taxon>Pezizomycotina</taxon>
        <taxon>Dothideomycetes</taxon>
        <taxon>Dothideomycetidae</taxon>
        <taxon>Mycosphaerellales</taxon>
        <taxon>Extremaceae</taxon>
        <taxon>Saxophila</taxon>
    </lineage>
</organism>
<sequence length="645" mass="70705">MTTLNGSWEPVQNGNADSPLCDAVRNAPETVTNLLEQGAEVDRIEATTGQTPLCIACINGNLTIVQTLVDYGADVIKQDSTGWLPIEHAACHGHFRVIAFLEQHGATRQTQLSLPRLAPSPRGQHDQKAGDHVAWLQEKPIPEGGSHLWISLGSNDATRPYRTVSFNKGLEGLSNHANATSASSSLSVSLAGDPNVEYSVALPVHGRSVNRPWHFVSKNLTQAQLIWKFYAHEDGTRDSESRRLIGQGITLLGELNRNMRPHKESLMRETTVPIQATSGYGAGDGMFECIAQVTFSYFSVAHYTPPVPPPPPHCWNFGNGVGGHRGSGKNMINSKKLQVGENTLQSFSTAINHGASFLEFDVQLTSDLVPVIYHDLLVSETGTNSPMHTLTFEQFEQLSKTQGPRTPRLSRSNSFNATDTPHLDDLAERMTRTKFHSVQGFKANTRGTFIRESSCTLVDILKQIPLYVNLNIELKYPMLFEADEWDLELLAIKTDIFVDTVLDKVYEHARDRTIVFSSFSPEICIALSTKQRTWPVFFLSKTAAPRGEVRSSCIQQAVEFAKSWGLPGIVVECTPLIKCPRLIEYVKSAGLAIMSFGVGNSEPENAKIQFDGGINAVISDSVRAIAQLSGLPGSNGSAEPVKVYP</sequence>
<dbReference type="EMBL" id="JAVRRT010000008">
    <property type="protein sequence ID" value="KAK5169839.1"/>
    <property type="molecule type" value="Genomic_DNA"/>
</dbReference>
<feature type="repeat" description="ANK" evidence="2">
    <location>
        <begin position="48"/>
        <end position="80"/>
    </location>
</feature>
<dbReference type="Gene3D" id="3.20.20.190">
    <property type="entry name" value="Phosphatidylinositol (PI) phosphodiesterase"/>
    <property type="match status" value="1"/>
</dbReference>
<dbReference type="Pfam" id="PF25329">
    <property type="entry name" value="C2_GDE1"/>
    <property type="match status" value="1"/>
</dbReference>
<proteinExistence type="predicted"/>
<protein>
    <submittedName>
        <fullName evidence="5">Glycerophosphocholine phosphodiesterase</fullName>
        <ecNumber evidence="5">3.1.4.46</ecNumber>
    </submittedName>
</protein>
<dbReference type="GO" id="GO:0008889">
    <property type="term" value="F:glycerophosphodiester phosphodiesterase activity"/>
    <property type="evidence" value="ECO:0007669"/>
    <property type="project" value="UniProtKB-EC"/>
</dbReference>
<reference evidence="5 6" key="1">
    <citation type="submission" date="2023-08" db="EMBL/GenBank/DDBJ databases">
        <title>Black Yeasts Isolated from many extreme environments.</title>
        <authorList>
            <person name="Coleine C."/>
            <person name="Stajich J.E."/>
            <person name="Selbmann L."/>
        </authorList>
    </citation>
    <scope>NUCLEOTIDE SEQUENCE [LARGE SCALE GENOMIC DNA]</scope>
    <source>
        <strain evidence="5 6">CCFEE 5935</strain>
    </source>
</reference>
<feature type="domain" description="GP-PDE" evidence="4">
    <location>
        <begin position="319"/>
        <end position="629"/>
    </location>
</feature>
<dbReference type="InterPro" id="IPR030395">
    <property type="entry name" value="GP_PDE_dom"/>
</dbReference>
<dbReference type="Pfam" id="PF12796">
    <property type="entry name" value="Ank_2"/>
    <property type="match status" value="1"/>
</dbReference>
<evidence type="ECO:0000259" key="4">
    <source>
        <dbReference type="PROSITE" id="PS51704"/>
    </source>
</evidence>